<dbReference type="Gene3D" id="3.30.450.20">
    <property type="entry name" value="PAS domain"/>
    <property type="match status" value="1"/>
</dbReference>
<dbReference type="PANTHER" id="PTHR43065:SF42">
    <property type="entry name" value="TWO-COMPONENT SENSOR PPRA"/>
    <property type="match status" value="1"/>
</dbReference>
<dbReference type="InterPro" id="IPR029016">
    <property type="entry name" value="GAF-like_dom_sf"/>
</dbReference>
<feature type="non-terminal residue" evidence="6">
    <location>
        <position position="429"/>
    </location>
</feature>
<gene>
    <name evidence="6" type="ORF">PU560_04910</name>
</gene>
<keyword evidence="2" id="KW-0716">Sensory transduction</keyword>
<evidence type="ECO:0000256" key="4">
    <source>
        <dbReference type="ARBA" id="ARBA00023170"/>
    </source>
</evidence>
<name>A0ABT5TUR0_9MICO</name>
<reference evidence="6" key="1">
    <citation type="submission" date="2023-02" db="EMBL/GenBank/DDBJ databases">
        <title>Georgenia sp.10Sc9-8, isolated from a soil sample collected from the Taklamakan desert.</title>
        <authorList>
            <person name="Liu S."/>
        </authorList>
    </citation>
    <scope>NUCLEOTIDE SEQUENCE</scope>
    <source>
        <strain evidence="6">10Sc9-8</strain>
    </source>
</reference>
<accession>A0ABT5TUR0</accession>
<sequence>MDRTLMAPDEPVDLDNCAREPIHVPGSVQPRGALLVVDEAAMVVVQTSDNVADLLGRPVEEVLGARLGAVLGAQAETAVVNHARAEGDVRDRNPLSVTVPVEGAPVVLDALVHRPPVGEAREPEQLLVVELERVAGTRPLTYAGTYRSVRGAVGALNRSSSLAELYDVTAYEVRRLTGFDRVMVYRFDADHNGEVVAEARREDLNPFLGLHYPATDIPSQARALYEKNWIRLISDVGYTPVPLVPTLNPRTGAPLDLTHATLRSVSPIHIEYLQNMGVTASMSISLLQDGRLWGLIACHHYTGPYGPPYEVRAAAEFLGSVLSLRLVAQVEEERIAAARRVGRDLAGLVGASRDEHIPLAQALTADRTLLEIMDADGAVVRAQGETVTLGTAPAGAQADAVLAWAARSGEDLACTTSVAQDAPELTDVV</sequence>
<keyword evidence="3" id="KW-0157">Chromophore</keyword>
<dbReference type="Pfam" id="PF01590">
    <property type="entry name" value="GAF"/>
    <property type="match status" value="1"/>
</dbReference>
<evidence type="ECO:0000313" key="7">
    <source>
        <dbReference type="Proteomes" id="UP001165561"/>
    </source>
</evidence>
<keyword evidence="1" id="KW-0600">Photoreceptor protein</keyword>
<comment type="caution">
    <text evidence="6">The sequence shown here is derived from an EMBL/GenBank/DDBJ whole genome shotgun (WGS) entry which is preliminary data.</text>
</comment>
<dbReference type="InterPro" id="IPR016132">
    <property type="entry name" value="Phyto_chromo_attachment"/>
</dbReference>
<organism evidence="6 7">
    <name type="scientific">Georgenia halotolerans</name>
    <dbReference type="NCBI Taxonomy" id="3028317"/>
    <lineage>
        <taxon>Bacteria</taxon>
        <taxon>Bacillati</taxon>
        <taxon>Actinomycetota</taxon>
        <taxon>Actinomycetes</taxon>
        <taxon>Micrococcales</taxon>
        <taxon>Bogoriellaceae</taxon>
        <taxon>Georgenia</taxon>
    </lineage>
</organism>
<dbReference type="EMBL" id="JARACI010000664">
    <property type="protein sequence ID" value="MDD9205807.1"/>
    <property type="molecule type" value="Genomic_DNA"/>
</dbReference>
<dbReference type="InterPro" id="IPR013515">
    <property type="entry name" value="Phytochrome_cen-reg"/>
</dbReference>
<dbReference type="InterPro" id="IPR003018">
    <property type="entry name" value="GAF"/>
</dbReference>
<dbReference type="Pfam" id="PF08446">
    <property type="entry name" value="PAS_2"/>
    <property type="match status" value="1"/>
</dbReference>
<dbReference type="InterPro" id="IPR035965">
    <property type="entry name" value="PAS-like_dom_sf"/>
</dbReference>
<dbReference type="InterPro" id="IPR001294">
    <property type="entry name" value="Phytochrome"/>
</dbReference>
<keyword evidence="7" id="KW-1185">Reference proteome</keyword>
<dbReference type="PANTHER" id="PTHR43065">
    <property type="entry name" value="SENSOR HISTIDINE KINASE"/>
    <property type="match status" value="1"/>
</dbReference>
<evidence type="ECO:0000256" key="2">
    <source>
        <dbReference type="ARBA" id="ARBA00022606"/>
    </source>
</evidence>
<dbReference type="SMART" id="SM00065">
    <property type="entry name" value="GAF"/>
    <property type="match status" value="1"/>
</dbReference>
<dbReference type="InterPro" id="IPR043150">
    <property type="entry name" value="Phytochrome_PHY_sf"/>
</dbReference>
<evidence type="ECO:0000256" key="3">
    <source>
        <dbReference type="ARBA" id="ARBA00022991"/>
    </source>
</evidence>
<evidence type="ECO:0000256" key="1">
    <source>
        <dbReference type="ARBA" id="ARBA00022543"/>
    </source>
</evidence>
<dbReference type="Gene3D" id="3.30.450.40">
    <property type="match status" value="1"/>
</dbReference>
<keyword evidence="4" id="KW-0675">Receptor</keyword>
<protein>
    <submittedName>
        <fullName evidence="6">GAF domain-containing protein</fullName>
    </submittedName>
</protein>
<proteinExistence type="predicted"/>
<dbReference type="PROSITE" id="PS50046">
    <property type="entry name" value="PHYTOCHROME_2"/>
    <property type="match status" value="1"/>
</dbReference>
<dbReference type="InterPro" id="IPR013654">
    <property type="entry name" value="PAS_2"/>
</dbReference>
<dbReference type="Proteomes" id="UP001165561">
    <property type="component" value="Unassembled WGS sequence"/>
</dbReference>
<feature type="domain" description="Phytochrome chromophore attachment site" evidence="5">
    <location>
        <begin position="161"/>
        <end position="320"/>
    </location>
</feature>
<dbReference type="SUPFAM" id="SSF55785">
    <property type="entry name" value="PYP-like sensor domain (PAS domain)"/>
    <property type="match status" value="1"/>
</dbReference>
<evidence type="ECO:0000259" key="5">
    <source>
        <dbReference type="PROSITE" id="PS50046"/>
    </source>
</evidence>
<dbReference type="Gene3D" id="3.30.450.270">
    <property type="match status" value="1"/>
</dbReference>
<dbReference type="SUPFAM" id="SSF55781">
    <property type="entry name" value="GAF domain-like"/>
    <property type="match status" value="2"/>
</dbReference>
<evidence type="ECO:0000313" key="6">
    <source>
        <dbReference type="EMBL" id="MDD9205807.1"/>
    </source>
</evidence>
<dbReference type="PRINTS" id="PR01033">
    <property type="entry name" value="PHYTOCHROME"/>
</dbReference>
<dbReference type="Pfam" id="PF00360">
    <property type="entry name" value="PHY"/>
    <property type="match status" value="1"/>
</dbReference>